<protein>
    <submittedName>
        <fullName evidence="1">Uncharacterized protein</fullName>
    </submittedName>
</protein>
<accession>X1VCH7</accession>
<dbReference type="AlphaFoldDB" id="X1VCH7"/>
<evidence type="ECO:0000313" key="1">
    <source>
        <dbReference type="EMBL" id="GAJ11426.1"/>
    </source>
</evidence>
<name>X1VCH7_9ZZZZ</name>
<reference evidence="1" key="1">
    <citation type="journal article" date="2014" name="Front. Microbiol.">
        <title>High frequency of phylogenetically diverse reductive dehalogenase-homologous genes in deep subseafloor sedimentary metagenomes.</title>
        <authorList>
            <person name="Kawai M."/>
            <person name="Futagami T."/>
            <person name="Toyoda A."/>
            <person name="Takaki Y."/>
            <person name="Nishi S."/>
            <person name="Hori S."/>
            <person name="Arai W."/>
            <person name="Tsubouchi T."/>
            <person name="Morono Y."/>
            <person name="Uchiyama I."/>
            <person name="Ito T."/>
            <person name="Fujiyama A."/>
            <person name="Inagaki F."/>
            <person name="Takami H."/>
        </authorList>
    </citation>
    <scope>NUCLEOTIDE SEQUENCE</scope>
    <source>
        <strain evidence="1">Expedition CK06-06</strain>
    </source>
</reference>
<proteinExistence type="predicted"/>
<gene>
    <name evidence="1" type="ORF">S12H4_47549</name>
</gene>
<dbReference type="EMBL" id="BARW01029616">
    <property type="protein sequence ID" value="GAJ11426.1"/>
    <property type="molecule type" value="Genomic_DNA"/>
</dbReference>
<comment type="caution">
    <text evidence="1">The sequence shown here is derived from an EMBL/GenBank/DDBJ whole genome shotgun (WGS) entry which is preliminary data.</text>
</comment>
<feature type="non-terminal residue" evidence="1">
    <location>
        <position position="1"/>
    </location>
</feature>
<sequence>CVITCPEGALELKSLKAEEMKKPVESFMDWMTQKAISRGVDPSDLL</sequence>
<organism evidence="1">
    <name type="scientific">marine sediment metagenome</name>
    <dbReference type="NCBI Taxonomy" id="412755"/>
    <lineage>
        <taxon>unclassified sequences</taxon>
        <taxon>metagenomes</taxon>
        <taxon>ecological metagenomes</taxon>
    </lineage>
</organism>